<evidence type="ECO:0000256" key="1">
    <source>
        <dbReference type="ARBA" id="ARBA00004123"/>
    </source>
</evidence>
<evidence type="ECO:0000256" key="10">
    <source>
        <dbReference type="ARBA" id="ARBA00022776"/>
    </source>
</evidence>
<accession>F0XEQ7</accession>
<evidence type="ECO:0000256" key="15">
    <source>
        <dbReference type="ARBA" id="ARBA00023328"/>
    </source>
</evidence>
<organism evidence="20">
    <name type="scientific">Grosmannia clavigera (strain kw1407 / UAMH 11150)</name>
    <name type="common">Blue stain fungus</name>
    <name type="synonym">Graphiocladiella clavigera</name>
    <dbReference type="NCBI Taxonomy" id="655863"/>
    <lineage>
        <taxon>Eukaryota</taxon>
        <taxon>Fungi</taxon>
        <taxon>Dikarya</taxon>
        <taxon>Ascomycota</taxon>
        <taxon>Pezizomycotina</taxon>
        <taxon>Sordariomycetes</taxon>
        <taxon>Sordariomycetidae</taxon>
        <taxon>Ophiostomatales</taxon>
        <taxon>Ophiostomataceae</taxon>
        <taxon>Leptographium</taxon>
    </lineage>
</organism>
<sequence length="446" mass="48514">MESPHEHQQNLLLSRIITNVEKLNEAVLVMNKALQDINVQNMDVELVAQMFKNYRSNVLFHLEEAPISSVQKLPAVSPSVAMSSTAASASAGASSSYTIFPPIPAPLQRLFDLVPLVTYPANALPDEAPDDEPEEAAVAPPTLFVFSSASDAARGRPSFNPTCLKWQTYLRLAGVAVRLEPSTNHASPSGALPFLQPPRRRGQTAARPVSAHELQAYTKRMAEETARLPSSGQDDSRALAYQALLDTCIRRAWLHAVYLHEKSGSSGRSESIAARLYAHPASTSALVRAALARQLRMAAAAEVWGAQGSSGGQQTGHETAQIYREAQAALQALATLLEDGTERPDETDGQTDQAGPFFFGSHEPSLFDAAVFSYTNLLLEDDDNNASARFRWQDRTLPDAVRALPALVRHRVRILERCWPELAAGQKNTVPSSVTTTADSITWVKL</sequence>
<dbReference type="AlphaFoldDB" id="F0XEQ7"/>
<comment type="subcellular location">
    <subcellularLocation>
        <location evidence="3">Chromosome</location>
        <location evidence="3">Centromere</location>
        <location evidence="3">Kinetochore</location>
    </subcellularLocation>
    <subcellularLocation>
        <location evidence="2">Cytoplasm</location>
        <location evidence="2">Cytoskeleton</location>
        <location evidence="2">Spindle</location>
    </subcellularLocation>
    <subcellularLocation>
        <location evidence="1">Nucleus</location>
    </subcellularLocation>
</comment>
<keyword evidence="6" id="KW-0158">Chromosome</keyword>
<evidence type="ECO:0000256" key="14">
    <source>
        <dbReference type="ARBA" id="ARBA00023306"/>
    </source>
</evidence>
<dbReference type="GO" id="GO:0072686">
    <property type="term" value="C:mitotic spindle"/>
    <property type="evidence" value="ECO:0007669"/>
    <property type="project" value="InterPro"/>
</dbReference>
<evidence type="ECO:0000256" key="3">
    <source>
        <dbReference type="ARBA" id="ARBA00004629"/>
    </source>
</evidence>
<feature type="region of interest" description="Disordered" evidence="17">
    <location>
        <begin position="186"/>
        <end position="209"/>
    </location>
</feature>
<keyword evidence="10" id="KW-0498">Mitosis</keyword>
<dbReference type="Pfam" id="PF17172">
    <property type="entry name" value="GST_N_4"/>
    <property type="match status" value="1"/>
</dbReference>
<dbReference type="GO" id="GO:0042729">
    <property type="term" value="C:DASH complex"/>
    <property type="evidence" value="ECO:0007669"/>
    <property type="project" value="InterPro"/>
</dbReference>
<comment type="similarity">
    <text evidence="4">Belongs to the DASH complex DAD4 family.</text>
</comment>
<keyword evidence="13" id="KW-0539">Nucleus</keyword>
<keyword evidence="7" id="KW-0963">Cytoplasm</keyword>
<evidence type="ECO:0000256" key="2">
    <source>
        <dbReference type="ARBA" id="ARBA00004186"/>
    </source>
</evidence>
<evidence type="ECO:0000313" key="19">
    <source>
        <dbReference type="EMBL" id="EFX04567.1"/>
    </source>
</evidence>
<dbReference type="GO" id="GO:0008608">
    <property type="term" value="P:attachment of spindle microtubules to kinetochore"/>
    <property type="evidence" value="ECO:0007669"/>
    <property type="project" value="InterPro"/>
</dbReference>
<keyword evidence="12" id="KW-0206">Cytoskeleton</keyword>
<keyword evidence="20" id="KW-1185">Reference proteome</keyword>
<keyword evidence="8" id="KW-0132">Cell division</keyword>
<dbReference type="EMBL" id="GL629765">
    <property type="protein sequence ID" value="EFX04567.1"/>
    <property type="molecule type" value="Genomic_DNA"/>
</dbReference>
<evidence type="ECO:0000256" key="13">
    <source>
        <dbReference type="ARBA" id="ARBA00023242"/>
    </source>
</evidence>
<protein>
    <recommendedName>
        <fullName evidence="5">DASH complex subunit DAD4</fullName>
    </recommendedName>
    <alternativeName>
        <fullName evidence="16">Outer kinetochore protein DAD4</fullName>
    </alternativeName>
</protein>
<dbReference type="STRING" id="655863.F0XEQ7"/>
<evidence type="ECO:0000256" key="12">
    <source>
        <dbReference type="ARBA" id="ARBA00023212"/>
    </source>
</evidence>
<evidence type="ECO:0000259" key="18">
    <source>
        <dbReference type="Pfam" id="PF17172"/>
    </source>
</evidence>
<evidence type="ECO:0000256" key="9">
    <source>
        <dbReference type="ARBA" id="ARBA00022701"/>
    </source>
</evidence>
<dbReference type="Pfam" id="PF08650">
    <property type="entry name" value="DASH_Dad4"/>
    <property type="match status" value="1"/>
</dbReference>
<evidence type="ECO:0000256" key="4">
    <source>
        <dbReference type="ARBA" id="ARBA00009754"/>
    </source>
</evidence>
<proteinExistence type="inferred from homology"/>
<dbReference type="RefSeq" id="XP_014174049.1">
    <property type="nucleotide sequence ID" value="XM_014318574.1"/>
</dbReference>
<dbReference type="InterPro" id="IPR012336">
    <property type="entry name" value="Thioredoxin-like_fold"/>
</dbReference>
<dbReference type="InParanoid" id="F0XEQ7"/>
<evidence type="ECO:0000256" key="17">
    <source>
        <dbReference type="SAM" id="MobiDB-lite"/>
    </source>
</evidence>
<evidence type="ECO:0000256" key="7">
    <source>
        <dbReference type="ARBA" id="ARBA00022490"/>
    </source>
</evidence>
<dbReference type="GO" id="GO:0005874">
    <property type="term" value="C:microtubule"/>
    <property type="evidence" value="ECO:0007669"/>
    <property type="project" value="UniProtKB-KW"/>
</dbReference>
<evidence type="ECO:0000256" key="5">
    <source>
        <dbReference type="ARBA" id="ARBA00020259"/>
    </source>
</evidence>
<evidence type="ECO:0000313" key="20">
    <source>
        <dbReference type="Proteomes" id="UP000007796"/>
    </source>
</evidence>
<dbReference type="eggNOG" id="KOG3028">
    <property type="taxonomic scope" value="Eukaryota"/>
</dbReference>
<dbReference type="PANTHER" id="PTHR28222">
    <property type="entry name" value="DASH COMPLEX SUBUNIT DAD4"/>
    <property type="match status" value="1"/>
</dbReference>
<keyword evidence="9" id="KW-0493">Microtubule</keyword>
<dbReference type="GO" id="GO:0051301">
    <property type="term" value="P:cell division"/>
    <property type="evidence" value="ECO:0007669"/>
    <property type="project" value="UniProtKB-KW"/>
</dbReference>
<dbReference type="PANTHER" id="PTHR28222:SF1">
    <property type="entry name" value="DASH COMPLEX SUBUNIT DAD4"/>
    <property type="match status" value="1"/>
</dbReference>
<evidence type="ECO:0000256" key="16">
    <source>
        <dbReference type="ARBA" id="ARBA00030569"/>
    </source>
</evidence>
<gene>
    <name evidence="19" type="ORF">CMQ_1495</name>
</gene>
<keyword evidence="11" id="KW-0995">Kinetochore</keyword>
<evidence type="ECO:0000256" key="11">
    <source>
        <dbReference type="ARBA" id="ARBA00022838"/>
    </source>
</evidence>
<evidence type="ECO:0000256" key="8">
    <source>
        <dbReference type="ARBA" id="ARBA00022618"/>
    </source>
</evidence>
<evidence type="ECO:0000256" key="6">
    <source>
        <dbReference type="ARBA" id="ARBA00022454"/>
    </source>
</evidence>
<feature type="domain" description="Thioredoxin-like fold" evidence="18">
    <location>
        <begin position="161"/>
        <end position="261"/>
    </location>
</feature>
<keyword evidence="14" id="KW-0131">Cell cycle</keyword>
<keyword evidence="15" id="KW-0137">Centromere</keyword>
<reference evidence="19 20" key="1">
    <citation type="journal article" date="2011" name="Proc. Natl. Acad. Sci. U.S.A.">
        <title>Genome and transcriptome analyses of the mountain pine beetle-fungal symbiont Grosmannia clavigera, a lodgepole pine pathogen.</title>
        <authorList>
            <person name="DiGuistini S."/>
            <person name="Wang Y."/>
            <person name="Liao N.Y."/>
            <person name="Taylor G."/>
            <person name="Tanguay P."/>
            <person name="Feau N."/>
            <person name="Henrissat B."/>
            <person name="Chan S.K."/>
            <person name="Hesse-Orce U."/>
            <person name="Alamouti S.M."/>
            <person name="Tsui C.K.M."/>
            <person name="Docking R.T."/>
            <person name="Levasseur A."/>
            <person name="Haridas S."/>
            <person name="Robertson G."/>
            <person name="Birol I."/>
            <person name="Holt R.A."/>
            <person name="Marra M.A."/>
            <person name="Hamelin R.C."/>
            <person name="Hirst M."/>
            <person name="Jones S.J.M."/>
            <person name="Bohlmann J."/>
            <person name="Breuil C."/>
        </authorList>
    </citation>
    <scope>NUCLEOTIDE SEQUENCE [LARGE SCALE GENOMIC DNA]</scope>
    <source>
        <strain evidence="20">kw1407 / UAMH 11150</strain>
    </source>
</reference>
<dbReference type="InterPro" id="IPR013959">
    <property type="entry name" value="DASH_Dad4"/>
</dbReference>
<dbReference type="GeneID" id="25974379"/>
<dbReference type="Proteomes" id="UP000007796">
    <property type="component" value="Unassembled WGS sequence"/>
</dbReference>
<name>F0XEQ7_GROCL</name>
<dbReference type="HOGENOM" id="CLU_055680_0_0_1"/>
<dbReference type="OrthoDB" id="198787at2759"/>